<keyword evidence="2" id="KW-1133">Transmembrane helix</keyword>
<evidence type="ECO:0000256" key="1">
    <source>
        <dbReference type="ARBA" id="ARBA00023319"/>
    </source>
</evidence>
<dbReference type="GO" id="GO:0005886">
    <property type="term" value="C:plasma membrane"/>
    <property type="evidence" value="ECO:0007669"/>
    <property type="project" value="TreeGrafter"/>
</dbReference>
<dbReference type="PANTHER" id="PTHR45080:SF38">
    <property type="entry name" value="FI23916P1-RELATED"/>
    <property type="match status" value="1"/>
</dbReference>
<dbReference type="Pfam" id="PF13927">
    <property type="entry name" value="Ig_3"/>
    <property type="match status" value="1"/>
</dbReference>
<reference evidence="5" key="3">
    <citation type="submission" date="2022-06" db="UniProtKB">
        <authorList>
            <consortium name="EnsemblMetazoa"/>
        </authorList>
    </citation>
    <scope>IDENTIFICATION</scope>
</reference>
<evidence type="ECO:0000313" key="5">
    <source>
        <dbReference type="EnsemblMetazoa" id="KAF7491095.1"/>
    </source>
</evidence>
<dbReference type="OrthoDB" id="6512051at2759"/>
<evidence type="ECO:0000256" key="2">
    <source>
        <dbReference type="SAM" id="Phobius"/>
    </source>
</evidence>
<name>A0A834R5W3_SARSC</name>
<dbReference type="Gene3D" id="2.60.40.10">
    <property type="entry name" value="Immunoglobulins"/>
    <property type="match status" value="3"/>
</dbReference>
<dbReference type="Pfam" id="PF07679">
    <property type="entry name" value="I-set"/>
    <property type="match status" value="1"/>
</dbReference>
<dbReference type="SMART" id="SM00409">
    <property type="entry name" value="IG"/>
    <property type="match status" value="3"/>
</dbReference>
<dbReference type="EnsemblMetazoa" id="SSS_6774s_mrna">
    <property type="protein sequence ID" value="KAF7491095.1"/>
    <property type="gene ID" value="SSS_6774"/>
</dbReference>
<dbReference type="InterPro" id="IPR050958">
    <property type="entry name" value="Cell_Adh-Cytoskel_Orgn"/>
</dbReference>
<feature type="domain" description="Ig-like" evidence="3">
    <location>
        <begin position="92"/>
        <end position="180"/>
    </location>
</feature>
<reference evidence="6" key="1">
    <citation type="journal article" date="2020" name="PLoS Negl. Trop. Dis.">
        <title>High-quality nuclear genome for Sarcoptes scabiei-A critical resource for a neglected parasite.</title>
        <authorList>
            <person name="Korhonen P.K."/>
            <person name="Gasser R.B."/>
            <person name="Ma G."/>
            <person name="Wang T."/>
            <person name="Stroehlein A.J."/>
            <person name="Young N.D."/>
            <person name="Ang C.S."/>
            <person name="Fernando D.D."/>
            <person name="Lu H.C."/>
            <person name="Taylor S."/>
            <person name="Reynolds S.L."/>
            <person name="Mofiz E."/>
            <person name="Najaraj S.H."/>
            <person name="Gowda H."/>
            <person name="Madugundu A."/>
            <person name="Renuse S."/>
            <person name="Holt D."/>
            <person name="Pandey A."/>
            <person name="Papenfuss A.T."/>
            <person name="Fischer K."/>
        </authorList>
    </citation>
    <scope>NUCLEOTIDE SEQUENCE [LARGE SCALE GENOMIC DNA]</scope>
</reference>
<keyword evidence="2" id="KW-0472">Membrane</keyword>
<evidence type="ECO:0000313" key="4">
    <source>
        <dbReference type="EMBL" id="KAF7491095.1"/>
    </source>
</evidence>
<keyword evidence="2" id="KW-0812">Transmembrane</keyword>
<reference evidence="4" key="2">
    <citation type="submission" date="2020-01" db="EMBL/GenBank/DDBJ databases">
        <authorList>
            <person name="Korhonen P.K.K."/>
            <person name="Guangxu M.G."/>
            <person name="Wang T.W."/>
            <person name="Stroehlein A.J.S."/>
            <person name="Young N.D."/>
            <person name="Ang C.-S.A."/>
            <person name="Fernando D.W.F."/>
            <person name="Lu H.L."/>
            <person name="Taylor S.T."/>
            <person name="Ehtesham M.E.M."/>
            <person name="Najaraj S.H.N."/>
            <person name="Harsha G.H.G."/>
            <person name="Madugundu A.M."/>
            <person name="Renuse S.R."/>
            <person name="Holt D.H."/>
            <person name="Pandey A.P."/>
            <person name="Papenfuss A.P."/>
            <person name="Gasser R.B.G."/>
            <person name="Fischer K.F."/>
        </authorList>
    </citation>
    <scope>NUCLEOTIDE SEQUENCE</scope>
    <source>
        <strain evidence="4">SSS_KF_BRIS2020</strain>
    </source>
</reference>
<keyword evidence="6" id="KW-1185">Reference proteome</keyword>
<dbReference type="CDD" id="cd00096">
    <property type="entry name" value="Ig"/>
    <property type="match status" value="1"/>
</dbReference>
<feature type="domain" description="Ig-like" evidence="3">
    <location>
        <begin position="189"/>
        <end position="270"/>
    </location>
</feature>
<feature type="domain" description="Ig-like" evidence="3">
    <location>
        <begin position="275"/>
        <end position="364"/>
    </location>
</feature>
<dbReference type="SMART" id="SM00408">
    <property type="entry name" value="IGc2"/>
    <property type="match status" value="2"/>
</dbReference>
<protein>
    <submittedName>
        <fullName evidence="4">Hemicentin-1</fullName>
    </submittedName>
</protein>
<keyword evidence="1" id="KW-0393">Immunoglobulin domain</keyword>
<evidence type="ECO:0000313" key="6">
    <source>
        <dbReference type="Proteomes" id="UP000070412"/>
    </source>
</evidence>
<dbReference type="PANTHER" id="PTHR45080">
    <property type="entry name" value="CONTACTIN 5"/>
    <property type="match status" value="1"/>
</dbReference>
<dbReference type="InterPro" id="IPR036179">
    <property type="entry name" value="Ig-like_dom_sf"/>
</dbReference>
<dbReference type="SUPFAM" id="SSF48726">
    <property type="entry name" value="Immunoglobulin"/>
    <property type="match status" value="3"/>
</dbReference>
<organism evidence="4">
    <name type="scientific">Sarcoptes scabiei</name>
    <name type="common">Itch mite</name>
    <name type="synonym">Acarus scabiei</name>
    <dbReference type="NCBI Taxonomy" id="52283"/>
    <lineage>
        <taxon>Eukaryota</taxon>
        <taxon>Metazoa</taxon>
        <taxon>Ecdysozoa</taxon>
        <taxon>Arthropoda</taxon>
        <taxon>Chelicerata</taxon>
        <taxon>Arachnida</taxon>
        <taxon>Acari</taxon>
        <taxon>Acariformes</taxon>
        <taxon>Sarcoptiformes</taxon>
        <taxon>Astigmata</taxon>
        <taxon>Psoroptidia</taxon>
        <taxon>Sarcoptoidea</taxon>
        <taxon>Sarcoptidae</taxon>
        <taxon>Sarcoptinae</taxon>
        <taxon>Sarcoptes</taxon>
    </lineage>
</organism>
<accession>A0A834R5W3</accession>
<dbReference type="EMBL" id="WVUK01000061">
    <property type="protein sequence ID" value="KAF7491095.1"/>
    <property type="molecule type" value="Genomic_DNA"/>
</dbReference>
<dbReference type="GO" id="GO:0030424">
    <property type="term" value="C:axon"/>
    <property type="evidence" value="ECO:0007669"/>
    <property type="project" value="TreeGrafter"/>
</dbReference>
<sequence>MPFLSDHNFLKSLGEGFYQNEERNLISVSNQQDFSAPISKSANKRIRSAFFLPQMMMMIIWMMVAITIINIDSYACEDNVDDYQETLSTLVPKFLSTGGNVVAKENSELRLECEIKDLGEHAFMWKFNNKFLFVGNLTIQPIKGIRKDADSNAIIIEKLSEELTGVYGCEISSNPPKSIHYDVLIPTAPVIIAKPSTSPIVIKTDQPLRLICNVKNPPLPFEVKWIRNGQEIAKNSTDFEIKSIKPSDGGEWFCEAKNDIGTRKFKFEVVVESVPIISVKEDLIHGSLGDQAKVECNVQAYPKASIDWFFSNNSQIQISAKYKIINLNDSSILTINKIDKKDHDHYYCQAKNDHGTKTAYFEITGRPAKPKFVSPQISTGESYSLEWVVFSQTKILSYDLKIREIENENVDRPNEWISIHIEPEKTIGPNHRQTHLFEKLAEFKRYEVELEVGNEFGKTKSDKFVFSTTDYNGCTINILSKHSAYIAIVITMLFTRILQKFNFELPTHHLLSDCL</sequence>
<dbReference type="InterPro" id="IPR003598">
    <property type="entry name" value="Ig_sub2"/>
</dbReference>
<dbReference type="InterPro" id="IPR007110">
    <property type="entry name" value="Ig-like_dom"/>
</dbReference>
<dbReference type="InterPro" id="IPR003599">
    <property type="entry name" value="Ig_sub"/>
</dbReference>
<dbReference type="AlphaFoldDB" id="A0A834R5W3"/>
<dbReference type="GO" id="GO:0008046">
    <property type="term" value="F:axon guidance receptor activity"/>
    <property type="evidence" value="ECO:0007669"/>
    <property type="project" value="TreeGrafter"/>
</dbReference>
<dbReference type="InterPro" id="IPR013783">
    <property type="entry name" value="Ig-like_fold"/>
</dbReference>
<dbReference type="GO" id="GO:0007156">
    <property type="term" value="P:homophilic cell adhesion via plasma membrane adhesion molecules"/>
    <property type="evidence" value="ECO:0007669"/>
    <property type="project" value="TreeGrafter"/>
</dbReference>
<dbReference type="GO" id="GO:0043025">
    <property type="term" value="C:neuronal cell body"/>
    <property type="evidence" value="ECO:0007669"/>
    <property type="project" value="TreeGrafter"/>
</dbReference>
<dbReference type="GO" id="GO:0050808">
    <property type="term" value="P:synapse organization"/>
    <property type="evidence" value="ECO:0007669"/>
    <property type="project" value="TreeGrafter"/>
</dbReference>
<proteinExistence type="predicted"/>
<dbReference type="PROSITE" id="PS50835">
    <property type="entry name" value="IG_LIKE"/>
    <property type="match status" value="3"/>
</dbReference>
<dbReference type="Proteomes" id="UP000070412">
    <property type="component" value="Unassembled WGS sequence"/>
</dbReference>
<dbReference type="InterPro" id="IPR013098">
    <property type="entry name" value="Ig_I-set"/>
</dbReference>
<feature type="transmembrane region" description="Helical" evidence="2">
    <location>
        <begin position="49"/>
        <end position="69"/>
    </location>
</feature>
<evidence type="ECO:0000259" key="3">
    <source>
        <dbReference type="PROSITE" id="PS50835"/>
    </source>
</evidence>
<gene>
    <name evidence="4" type="ORF">SSS_6774</name>
</gene>